<protein>
    <submittedName>
        <fullName evidence="1">Uncharacterized protein</fullName>
    </submittedName>
</protein>
<evidence type="ECO:0000313" key="1">
    <source>
        <dbReference type="EMBL" id="SBP18580.1"/>
    </source>
</evidence>
<proteinExistence type="predicted"/>
<dbReference type="EMBL" id="HADW01017180">
    <property type="protein sequence ID" value="SBP18580.1"/>
    <property type="molecule type" value="Transcribed_RNA"/>
</dbReference>
<organism evidence="1">
    <name type="scientific">Iconisemion striatum</name>
    <dbReference type="NCBI Taxonomy" id="60296"/>
    <lineage>
        <taxon>Eukaryota</taxon>
        <taxon>Metazoa</taxon>
        <taxon>Chordata</taxon>
        <taxon>Craniata</taxon>
        <taxon>Vertebrata</taxon>
        <taxon>Euteleostomi</taxon>
        <taxon>Actinopterygii</taxon>
        <taxon>Neopterygii</taxon>
        <taxon>Teleostei</taxon>
        <taxon>Neoteleostei</taxon>
        <taxon>Acanthomorphata</taxon>
        <taxon>Ovalentaria</taxon>
        <taxon>Atherinomorphae</taxon>
        <taxon>Cyprinodontiformes</taxon>
        <taxon>Nothobranchiidae</taxon>
        <taxon>Iconisemion</taxon>
    </lineage>
</organism>
<reference evidence="1" key="1">
    <citation type="submission" date="2016-05" db="EMBL/GenBank/DDBJ databases">
        <authorList>
            <person name="Lavstsen T."/>
            <person name="Jespersen J.S."/>
        </authorList>
    </citation>
    <scope>NUCLEOTIDE SEQUENCE</scope>
    <source>
        <tissue evidence="1">Brain</tissue>
    </source>
</reference>
<sequence length="118" mass="13615">ATQSSLFAHWKLNRFYIWLISASELPHTYFHNLMKRQNSKNAKQTCKFKFLCLCFRSCAHAEPHNRRLRCCAKLHQIHCVSADLEWATLLRGITGSQVLGSDCSALQHRVRKPSAVFV</sequence>
<name>A0A1A7XL82_9TELE</name>
<gene>
    <name evidence="1" type="primary">CR558302.1</name>
</gene>
<feature type="non-terminal residue" evidence="1">
    <location>
        <position position="118"/>
    </location>
</feature>
<dbReference type="AlphaFoldDB" id="A0A1A7XL82"/>
<reference evidence="1" key="2">
    <citation type="submission" date="2016-06" db="EMBL/GenBank/DDBJ databases">
        <title>The genome of a short-lived fish provides insights into sex chromosome evolution and the genetic control of aging.</title>
        <authorList>
            <person name="Reichwald K."/>
            <person name="Felder M."/>
            <person name="Petzold A."/>
            <person name="Koch P."/>
            <person name="Groth M."/>
            <person name="Platzer M."/>
        </authorList>
    </citation>
    <scope>NUCLEOTIDE SEQUENCE</scope>
    <source>
        <tissue evidence="1">Brain</tissue>
    </source>
</reference>
<feature type="non-terminal residue" evidence="1">
    <location>
        <position position="1"/>
    </location>
</feature>
<accession>A0A1A7XL82</accession>